<dbReference type="AlphaFoldDB" id="A0A841JSB0"/>
<accession>A0A841JSB0</accession>
<gene>
    <name evidence="2" type="ORF">HNQ77_000597</name>
</gene>
<dbReference type="RefSeq" id="WP_197081817.1">
    <property type="nucleotide sequence ID" value="NZ_JACHEK010000001.1"/>
</dbReference>
<reference evidence="2 3" key="1">
    <citation type="submission" date="2020-08" db="EMBL/GenBank/DDBJ databases">
        <title>Genomic Encyclopedia of Type Strains, Phase IV (KMG-IV): sequencing the most valuable type-strain genomes for metagenomic binning, comparative biology and taxonomic classification.</title>
        <authorList>
            <person name="Goeker M."/>
        </authorList>
    </citation>
    <scope>NUCLEOTIDE SEQUENCE [LARGE SCALE GENOMIC DNA]</scope>
    <source>
        <strain evidence="2 3">DSM 103733</strain>
    </source>
</reference>
<comment type="caution">
    <text evidence="2">The sequence shown here is derived from an EMBL/GenBank/DDBJ whole genome shotgun (WGS) entry which is preliminary data.</text>
</comment>
<comment type="similarity">
    <text evidence="1">Belongs to the darcynin family.</text>
</comment>
<name>A0A841JSB0_9BACT</name>
<dbReference type="InterPro" id="IPR031409">
    <property type="entry name" value="Darcynin"/>
</dbReference>
<evidence type="ECO:0008006" key="4">
    <source>
        <dbReference type="Google" id="ProtNLM"/>
    </source>
</evidence>
<evidence type="ECO:0000313" key="2">
    <source>
        <dbReference type="EMBL" id="MBB6142659.1"/>
    </source>
</evidence>
<organism evidence="2 3">
    <name type="scientific">Silvibacterium bohemicum</name>
    <dbReference type="NCBI Taxonomy" id="1577686"/>
    <lineage>
        <taxon>Bacteria</taxon>
        <taxon>Pseudomonadati</taxon>
        <taxon>Acidobacteriota</taxon>
        <taxon>Terriglobia</taxon>
        <taxon>Terriglobales</taxon>
        <taxon>Acidobacteriaceae</taxon>
        <taxon>Silvibacterium</taxon>
    </lineage>
</organism>
<dbReference type="Proteomes" id="UP000538666">
    <property type="component" value="Unassembled WGS sequence"/>
</dbReference>
<keyword evidence="3" id="KW-1185">Reference proteome</keyword>
<sequence>MIEDKQGRATEQRKIVLTAFMLVKSMPEWHGFSKEERSRLLATHVEPILKKHSPEVILRLYDVEFYSARVTDVWIWEATDHLAYEFLVEALRETPFWDRYFQIVEILPGVENAYPNNSKRSSAAA</sequence>
<dbReference type="Pfam" id="PF17074">
    <property type="entry name" value="Darcynin"/>
    <property type="match status" value="1"/>
</dbReference>
<evidence type="ECO:0000256" key="1">
    <source>
        <dbReference type="ARBA" id="ARBA00006869"/>
    </source>
</evidence>
<protein>
    <recommendedName>
        <fullName evidence="4">Darcynin</fullName>
    </recommendedName>
</protein>
<dbReference type="EMBL" id="JACHEK010000001">
    <property type="protein sequence ID" value="MBB6142659.1"/>
    <property type="molecule type" value="Genomic_DNA"/>
</dbReference>
<evidence type="ECO:0000313" key="3">
    <source>
        <dbReference type="Proteomes" id="UP000538666"/>
    </source>
</evidence>
<proteinExistence type="inferred from homology"/>